<dbReference type="EMBL" id="KB097026">
    <property type="protein sequence ID" value="ESN99919.1"/>
    <property type="molecule type" value="Genomic_DNA"/>
</dbReference>
<keyword evidence="4" id="KW-1185">Reference proteome</keyword>
<reference evidence="3" key="3">
    <citation type="submission" date="2015-06" db="UniProtKB">
        <authorList>
            <consortium name="EnsemblMetazoa"/>
        </authorList>
    </citation>
    <scope>IDENTIFICATION</scope>
</reference>
<dbReference type="HOGENOM" id="CLU_781379_0_0_1"/>
<feature type="compositionally biased region" description="Acidic residues" evidence="1">
    <location>
        <begin position="63"/>
        <end position="72"/>
    </location>
</feature>
<dbReference type="EMBL" id="AMQM01005589">
    <property type="status" value="NOT_ANNOTATED_CDS"/>
    <property type="molecule type" value="Genomic_DNA"/>
</dbReference>
<feature type="region of interest" description="Disordered" evidence="1">
    <location>
        <begin position="261"/>
        <end position="280"/>
    </location>
</feature>
<gene>
    <name evidence="3" type="primary">20205759</name>
    <name evidence="2" type="ORF">HELRODRAFT_176215</name>
</gene>
<evidence type="ECO:0000256" key="1">
    <source>
        <dbReference type="SAM" id="MobiDB-lite"/>
    </source>
</evidence>
<dbReference type="AlphaFoldDB" id="T1FAB0"/>
<feature type="compositionally biased region" description="Basic and acidic residues" evidence="1">
    <location>
        <begin position="73"/>
        <end position="83"/>
    </location>
</feature>
<evidence type="ECO:0000313" key="2">
    <source>
        <dbReference type="EMBL" id="ESN99919.1"/>
    </source>
</evidence>
<organism evidence="3 4">
    <name type="scientific">Helobdella robusta</name>
    <name type="common">Californian leech</name>
    <dbReference type="NCBI Taxonomy" id="6412"/>
    <lineage>
        <taxon>Eukaryota</taxon>
        <taxon>Metazoa</taxon>
        <taxon>Spiralia</taxon>
        <taxon>Lophotrochozoa</taxon>
        <taxon>Annelida</taxon>
        <taxon>Clitellata</taxon>
        <taxon>Hirudinea</taxon>
        <taxon>Rhynchobdellida</taxon>
        <taxon>Glossiphoniidae</taxon>
        <taxon>Helobdella</taxon>
    </lineage>
</organism>
<dbReference type="EnsemblMetazoa" id="HelroT176215">
    <property type="protein sequence ID" value="HelroP176215"/>
    <property type="gene ID" value="HelroG176215"/>
</dbReference>
<proteinExistence type="predicted"/>
<dbReference type="KEGG" id="hro:HELRODRAFT_176215"/>
<sequence length="355" mass="41005">MGLIHHTLPPPPVLEREDSFESEGDSDKNNDGLICNERGERDVIVCEVITNLADDEIFRHHDDDDDDYTEEEVISKSEPEKSDSLTTLRIETNEFKPGGSDLSTYSTIETTSSEMDNYHSTDKPQLESTNKESSLSFLEKLSMLPVDKNEKNNDGLEENERSGMAVQEKIIKLDNDFFLFPEKVSLPKEEEISKSEPEKSDLLTTLKIETSESKSNDYEWLFFQNKPQFESIEDIENEEHDWLLRFLQEINEIQVIDTKSEEPDRLRVSKEETSQSKPEVSEKLESIELINNFLKIKPEVNDVDKNFTTYVETEKKNIDVTKLTNEDTYNLNTGISQWLFLSNILQPNMQVCLQV</sequence>
<accession>T1FAB0</accession>
<reference evidence="4" key="1">
    <citation type="submission" date="2012-12" db="EMBL/GenBank/DDBJ databases">
        <authorList>
            <person name="Hellsten U."/>
            <person name="Grimwood J."/>
            <person name="Chapman J.A."/>
            <person name="Shapiro H."/>
            <person name="Aerts A."/>
            <person name="Otillar R.P."/>
            <person name="Terry A.Y."/>
            <person name="Boore J.L."/>
            <person name="Simakov O."/>
            <person name="Marletaz F."/>
            <person name="Cho S.-J."/>
            <person name="Edsinger-Gonzales E."/>
            <person name="Havlak P."/>
            <person name="Kuo D.-H."/>
            <person name="Larsson T."/>
            <person name="Lv J."/>
            <person name="Arendt D."/>
            <person name="Savage R."/>
            <person name="Osoegawa K."/>
            <person name="de Jong P."/>
            <person name="Lindberg D.R."/>
            <person name="Seaver E.C."/>
            <person name="Weisblat D.A."/>
            <person name="Putnam N.H."/>
            <person name="Grigoriev I.V."/>
            <person name="Rokhsar D.S."/>
        </authorList>
    </citation>
    <scope>NUCLEOTIDE SEQUENCE</scope>
</reference>
<dbReference type="InParanoid" id="T1FAB0"/>
<feature type="compositionally biased region" description="Basic and acidic residues" evidence="1">
    <location>
        <begin position="14"/>
        <end position="30"/>
    </location>
</feature>
<reference evidence="2 4" key="2">
    <citation type="journal article" date="2013" name="Nature">
        <title>Insights into bilaterian evolution from three spiralian genomes.</title>
        <authorList>
            <person name="Simakov O."/>
            <person name="Marletaz F."/>
            <person name="Cho S.J."/>
            <person name="Edsinger-Gonzales E."/>
            <person name="Havlak P."/>
            <person name="Hellsten U."/>
            <person name="Kuo D.H."/>
            <person name="Larsson T."/>
            <person name="Lv J."/>
            <person name="Arendt D."/>
            <person name="Savage R."/>
            <person name="Osoegawa K."/>
            <person name="de Jong P."/>
            <person name="Grimwood J."/>
            <person name="Chapman J.A."/>
            <person name="Shapiro H."/>
            <person name="Aerts A."/>
            <person name="Otillar R.P."/>
            <person name="Terry A.Y."/>
            <person name="Boore J.L."/>
            <person name="Grigoriev I.V."/>
            <person name="Lindberg D.R."/>
            <person name="Seaver E.C."/>
            <person name="Weisblat D.A."/>
            <person name="Putnam N.H."/>
            <person name="Rokhsar D.S."/>
        </authorList>
    </citation>
    <scope>NUCLEOTIDE SEQUENCE</scope>
</reference>
<feature type="region of interest" description="Disordered" evidence="1">
    <location>
        <begin position="59"/>
        <end position="105"/>
    </location>
</feature>
<feature type="region of interest" description="Disordered" evidence="1">
    <location>
        <begin position="1"/>
        <end position="36"/>
    </location>
</feature>
<evidence type="ECO:0000313" key="3">
    <source>
        <dbReference type="EnsemblMetazoa" id="HelroP176215"/>
    </source>
</evidence>
<evidence type="ECO:0000313" key="4">
    <source>
        <dbReference type="Proteomes" id="UP000015101"/>
    </source>
</evidence>
<dbReference type="CTD" id="20205759"/>
<protein>
    <submittedName>
        <fullName evidence="2 3">Uncharacterized protein</fullName>
    </submittedName>
</protein>
<dbReference type="Proteomes" id="UP000015101">
    <property type="component" value="Unassembled WGS sequence"/>
</dbReference>
<dbReference type="RefSeq" id="XP_009021942.1">
    <property type="nucleotide sequence ID" value="XM_009023694.1"/>
</dbReference>
<name>T1FAB0_HELRO</name>
<dbReference type="GeneID" id="20205759"/>